<dbReference type="SUPFAM" id="SSF88697">
    <property type="entry name" value="PUA domain-like"/>
    <property type="match status" value="1"/>
</dbReference>
<dbReference type="PIRSF" id="PIRSF015601">
    <property type="entry name" value="MTase_slr0722"/>
    <property type="match status" value="1"/>
</dbReference>
<evidence type="ECO:0000259" key="13">
    <source>
        <dbReference type="Pfam" id="PF04452"/>
    </source>
</evidence>
<evidence type="ECO:0000256" key="7">
    <source>
        <dbReference type="ARBA" id="ARBA00022603"/>
    </source>
</evidence>
<dbReference type="PANTHER" id="PTHR30027:SF3">
    <property type="entry name" value="16S RRNA (URACIL(1498)-N(3))-METHYLTRANSFERASE"/>
    <property type="match status" value="1"/>
</dbReference>
<evidence type="ECO:0000256" key="5">
    <source>
        <dbReference type="ARBA" id="ARBA00022490"/>
    </source>
</evidence>
<feature type="domain" description="Ribosomal RNA small subunit methyltransferase E methyltransferase" evidence="13">
    <location>
        <begin position="73"/>
        <end position="230"/>
    </location>
</feature>
<gene>
    <name evidence="15" type="ORF">BRW62_03925</name>
</gene>
<dbReference type="InterPro" id="IPR046887">
    <property type="entry name" value="RsmE_PUA-like"/>
</dbReference>
<comment type="function">
    <text evidence="10 12">Specifically methylates the N3 position of the uracil ring of uridine 1498 (m3U1498) in 16S rRNA. Acts on the fully assembled 30S ribosomal subunit.</text>
</comment>
<dbReference type="KEGG" id="slw:BRW62_03925"/>
<dbReference type="AlphaFoldDB" id="A0A2D2Q0L0"/>
<dbReference type="RefSeq" id="WP_099798391.1">
    <property type="nucleotide sequence ID" value="NZ_CP018092.1"/>
</dbReference>
<comment type="similarity">
    <text evidence="2 12">Belongs to the RNA methyltransferase RsmE family.</text>
</comment>
<evidence type="ECO:0000256" key="4">
    <source>
        <dbReference type="ARBA" id="ARBA00013673"/>
    </source>
</evidence>
<dbReference type="GO" id="GO:0005737">
    <property type="term" value="C:cytoplasm"/>
    <property type="evidence" value="ECO:0007669"/>
    <property type="project" value="UniProtKB-SubCell"/>
</dbReference>
<evidence type="ECO:0000256" key="3">
    <source>
        <dbReference type="ARBA" id="ARBA00012328"/>
    </source>
</evidence>
<dbReference type="NCBIfam" id="TIGR00046">
    <property type="entry name" value="RsmE family RNA methyltransferase"/>
    <property type="match status" value="1"/>
</dbReference>
<dbReference type="InterPro" id="IPR015947">
    <property type="entry name" value="PUA-like_sf"/>
</dbReference>
<evidence type="ECO:0000256" key="11">
    <source>
        <dbReference type="ARBA" id="ARBA00047944"/>
    </source>
</evidence>
<dbReference type="PANTHER" id="PTHR30027">
    <property type="entry name" value="RIBOSOMAL RNA SMALL SUBUNIT METHYLTRANSFERASE E"/>
    <property type="match status" value="1"/>
</dbReference>
<dbReference type="Gene3D" id="3.40.1280.10">
    <property type="match status" value="1"/>
</dbReference>
<dbReference type="InterPro" id="IPR046886">
    <property type="entry name" value="RsmE_MTase_dom"/>
</dbReference>
<dbReference type="InterPro" id="IPR006700">
    <property type="entry name" value="RsmE"/>
</dbReference>
<keyword evidence="16" id="KW-1185">Reference proteome</keyword>
<dbReference type="InterPro" id="IPR029026">
    <property type="entry name" value="tRNA_m1G_MTases_N"/>
</dbReference>
<reference evidence="16" key="2">
    <citation type="journal article" date="2022" name="Front. Microbiol.">
        <title>Comparative Genomic Analysis Revealed Distinct Molecular Components and Organization of CO2-Concentrating Mechanism in Thermophilic Cyanobacteria.</title>
        <authorList>
            <person name="Tang J."/>
            <person name="Zhou H."/>
            <person name="Yao D."/>
            <person name="Riaz S."/>
            <person name="You D."/>
            <person name="Klepacz-Smolka A."/>
            <person name="Daroch M."/>
        </authorList>
    </citation>
    <scope>NUCLEOTIDE SEQUENCE [LARGE SCALE GENOMIC DNA]</scope>
    <source>
        <strain evidence="16">PCC 6715</strain>
    </source>
</reference>
<dbReference type="OrthoDB" id="9815641at2"/>
<evidence type="ECO:0000256" key="1">
    <source>
        <dbReference type="ARBA" id="ARBA00004496"/>
    </source>
</evidence>
<dbReference type="GO" id="GO:0070475">
    <property type="term" value="P:rRNA base methylation"/>
    <property type="evidence" value="ECO:0007669"/>
    <property type="project" value="TreeGrafter"/>
</dbReference>
<reference evidence="15 16" key="1">
    <citation type="submission" date="2016-11" db="EMBL/GenBank/DDBJ databases">
        <title>Complete genome sequence of thermophilic cyanobacteria strain Synechococcus sp. PCC6715.</title>
        <authorList>
            <person name="Tang J."/>
            <person name="Daroch M."/>
            <person name="Liang Y."/>
            <person name="Jiang D."/>
            <person name="Shah M."/>
        </authorList>
    </citation>
    <scope>NUCLEOTIDE SEQUENCE [LARGE SCALE GENOMIC DNA]</scope>
    <source>
        <strain evidence="15 16">PCC 6715</strain>
    </source>
</reference>
<dbReference type="Pfam" id="PF04452">
    <property type="entry name" value="Methyltrans_RNA"/>
    <property type="match status" value="1"/>
</dbReference>
<dbReference type="InterPro" id="IPR029028">
    <property type="entry name" value="Alpha/beta_knot_MTases"/>
</dbReference>
<organism evidence="15 16">
    <name type="scientific">Parathermosynechococcus lividus PCC 6715</name>
    <dbReference type="NCBI Taxonomy" id="1917166"/>
    <lineage>
        <taxon>Bacteria</taxon>
        <taxon>Bacillati</taxon>
        <taxon>Cyanobacteriota</taxon>
        <taxon>Cyanophyceae</taxon>
        <taxon>Acaryochloridales</taxon>
        <taxon>Thermosynechococcaceae</taxon>
        <taxon>Parathermosynechococcus</taxon>
    </lineage>
</organism>
<dbReference type="Proteomes" id="UP000231057">
    <property type="component" value="Chromosome"/>
</dbReference>
<name>A0A2D2Q0L0_PARLV</name>
<accession>A0A2D2Q0L0</accession>
<protein>
    <recommendedName>
        <fullName evidence="4 12">Ribosomal RNA small subunit methyltransferase E</fullName>
        <ecNumber evidence="3 12">2.1.1.193</ecNumber>
    </recommendedName>
</protein>
<comment type="catalytic activity">
    <reaction evidence="11 12">
        <text>uridine(1498) in 16S rRNA + S-adenosyl-L-methionine = N(3)-methyluridine(1498) in 16S rRNA + S-adenosyl-L-homocysteine + H(+)</text>
        <dbReference type="Rhea" id="RHEA:42920"/>
        <dbReference type="Rhea" id="RHEA-COMP:10283"/>
        <dbReference type="Rhea" id="RHEA-COMP:10284"/>
        <dbReference type="ChEBI" id="CHEBI:15378"/>
        <dbReference type="ChEBI" id="CHEBI:57856"/>
        <dbReference type="ChEBI" id="CHEBI:59789"/>
        <dbReference type="ChEBI" id="CHEBI:65315"/>
        <dbReference type="ChEBI" id="CHEBI:74502"/>
        <dbReference type="EC" id="2.1.1.193"/>
    </reaction>
</comment>
<proteinExistence type="inferred from homology"/>
<feature type="domain" description="Ribosomal RNA small subunit methyltransferase E PUA-like" evidence="14">
    <location>
        <begin position="21"/>
        <end position="57"/>
    </location>
</feature>
<evidence type="ECO:0000256" key="6">
    <source>
        <dbReference type="ARBA" id="ARBA00022552"/>
    </source>
</evidence>
<evidence type="ECO:0000256" key="2">
    <source>
        <dbReference type="ARBA" id="ARBA00005528"/>
    </source>
</evidence>
<keyword evidence="6 12" id="KW-0698">rRNA processing</keyword>
<dbReference type="GO" id="GO:0070042">
    <property type="term" value="F:rRNA (uridine-N3-)-methyltransferase activity"/>
    <property type="evidence" value="ECO:0007669"/>
    <property type="project" value="TreeGrafter"/>
</dbReference>
<evidence type="ECO:0000313" key="15">
    <source>
        <dbReference type="EMBL" id="ATS18036.1"/>
    </source>
</evidence>
<dbReference type="CDD" id="cd18084">
    <property type="entry name" value="RsmE-like"/>
    <property type="match status" value="1"/>
</dbReference>
<evidence type="ECO:0000259" key="14">
    <source>
        <dbReference type="Pfam" id="PF20260"/>
    </source>
</evidence>
<keyword evidence="9 12" id="KW-0949">S-adenosyl-L-methionine</keyword>
<evidence type="ECO:0000313" key="16">
    <source>
        <dbReference type="Proteomes" id="UP000231057"/>
    </source>
</evidence>
<sequence length="241" mass="26772">MRSPQRLVVDPSQIQEQVVTLTPAQAHYLHHVLRLKPTDPLWILDGHGHRWQAQLGGDRTTVQLLDAHCGHSELATEIILCLALLKTATFEQVLQQATELGVRQIIPIRTARSLLQPSANKYQRWRRILQEAAEQSERLYVPTITDPLTVPAMVEVAPQGYIGSLRATTLFADYLAGMNFNAPIAVAIGPEGGWTTPELDLVLSAGWQEFSLGRRTLRAVTAAIATLSLLSHYSEQHHPTM</sequence>
<dbReference type="EMBL" id="CP018092">
    <property type="protein sequence ID" value="ATS18036.1"/>
    <property type="molecule type" value="Genomic_DNA"/>
</dbReference>
<evidence type="ECO:0000256" key="12">
    <source>
        <dbReference type="PIRNR" id="PIRNR015601"/>
    </source>
</evidence>
<dbReference type="Pfam" id="PF20260">
    <property type="entry name" value="PUA_4"/>
    <property type="match status" value="1"/>
</dbReference>
<dbReference type="EC" id="2.1.1.193" evidence="3 12"/>
<dbReference type="SUPFAM" id="SSF75217">
    <property type="entry name" value="alpha/beta knot"/>
    <property type="match status" value="1"/>
</dbReference>
<comment type="subcellular location">
    <subcellularLocation>
        <location evidence="1 12">Cytoplasm</location>
    </subcellularLocation>
</comment>
<keyword evidence="8 12" id="KW-0808">Transferase</keyword>
<evidence type="ECO:0000256" key="9">
    <source>
        <dbReference type="ARBA" id="ARBA00022691"/>
    </source>
</evidence>
<keyword evidence="5 12" id="KW-0963">Cytoplasm</keyword>
<evidence type="ECO:0000256" key="8">
    <source>
        <dbReference type="ARBA" id="ARBA00022679"/>
    </source>
</evidence>
<keyword evidence="7 12" id="KW-0489">Methyltransferase</keyword>
<evidence type="ECO:0000256" key="10">
    <source>
        <dbReference type="ARBA" id="ARBA00025699"/>
    </source>
</evidence>